<feature type="signal peptide" evidence="1">
    <location>
        <begin position="1"/>
        <end position="34"/>
    </location>
</feature>
<dbReference type="SMART" id="SM00280">
    <property type="entry name" value="KAZAL"/>
    <property type="match status" value="2"/>
</dbReference>
<dbReference type="Pfam" id="PF22961">
    <property type="entry name" value="RECK-like_N"/>
    <property type="match status" value="1"/>
</dbReference>
<dbReference type="Pfam" id="PF23332">
    <property type="entry name" value="CC4_RECK"/>
    <property type="match status" value="2"/>
</dbReference>
<dbReference type="PROSITE" id="PS51465">
    <property type="entry name" value="KAZAL_2"/>
    <property type="match status" value="1"/>
</dbReference>
<dbReference type="Proteomes" id="UP001153292">
    <property type="component" value="Chromosome 18"/>
</dbReference>
<dbReference type="Pfam" id="PF23298">
    <property type="entry name" value="FZ_RECK"/>
    <property type="match status" value="1"/>
</dbReference>
<evidence type="ECO:0000313" key="3">
    <source>
        <dbReference type="EMBL" id="CAH0400974.1"/>
    </source>
</evidence>
<dbReference type="Pfam" id="PF25027">
    <property type="entry name" value="EGF1_RECK"/>
    <property type="match status" value="1"/>
</dbReference>
<evidence type="ECO:0000259" key="2">
    <source>
        <dbReference type="PROSITE" id="PS51465"/>
    </source>
</evidence>
<dbReference type="PANTHER" id="PTHR13487:SF3">
    <property type="entry name" value="REVERSION-INDUCING CYSTEINE-RICH PROTEIN WITH KAZAL MOTIFS"/>
    <property type="match status" value="1"/>
</dbReference>
<dbReference type="InterPro" id="IPR002350">
    <property type="entry name" value="Kazal_dom"/>
</dbReference>
<keyword evidence="4" id="KW-1185">Reference proteome</keyword>
<name>A0ABN8B038_CHISP</name>
<dbReference type="InterPro" id="IPR056979">
    <property type="entry name" value="FZ_RECK"/>
</dbReference>
<dbReference type="InterPro" id="IPR036058">
    <property type="entry name" value="Kazal_dom_sf"/>
</dbReference>
<evidence type="ECO:0000313" key="4">
    <source>
        <dbReference type="Proteomes" id="UP001153292"/>
    </source>
</evidence>
<evidence type="ECO:0000256" key="1">
    <source>
        <dbReference type="SAM" id="SignalP"/>
    </source>
</evidence>
<dbReference type="InterPro" id="IPR056978">
    <property type="entry name" value="CC4_RECK"/>
</dbReference>
<proteinExistence type="predicted"/>
<dbReference type="InterPro" id="IPR056976">
    <property type="entry name" value="EGF1_RECK"/>
</dbReference>
<dbReference type="InterPro" id="IPR055110">
    <property type="entry name" value="RECK-like_N"/>
</dbReference>
<organism evidence="3 4">
    <name type="scientific">Chilo suppressalis</name>
    <name type="common">Asiatic rice borer moth</name>
    <dbReference type="NCBI Taxonomy" id="168631"/>
    <lineage>
        <taxon>Eukaryota</taxon>
        <taxon>Metazoa</taxon>
        <taxon>Ecdysozoa</taxon>
        <taxon>Arthropoda</taxon>
        <taxon>Hexapoda</taxon>
        <taxon>Insecta</taxon>
        <taxon>Pterygota</taxon>
        <taxon>Neoptera</taxon>
        <taxon>Endopterygota</taxon>
        <taxon>Lepidoptera</taxon>
        <taxon>Glossata</taxon>
        <taxon>Ditrysia</taxon>
        <taxon>Pyraloidea</taxon>
        <taxon>Crambidae</taxon>
        <taxon>Crambinae</taxon>
        <taxon>Chilo</taxon>
    </lineage>
</organism>
<dbReference type="PANTHER" id="PTHR13487">
    <property type="entry name" value="SERINE PROTEASE INHIBITOR"/>
    <property type="match status" value="1"/>
</dbReference>
<feature type="domain" description="Kazal-like" evidence="2">
    <location>
        <begin position="731"/>
        <end position="785"/>
    </location>
</feature>
<dbReference type="EMBL" id="OU963911">
    <property type="protein sequence ID" value="CAH0400974.1"/>
    <property type="molecule type" value="Genomic_DNA"/>
</dbReference>
<reference evidence="3" key="1">
    <citation type="submission" date="2021-12" db="EMBL/GenBank/DDBJ databases">
        <authorList>
            <person name="King R."/>
        </authorList>
    </citation>
    <scope>NUCLEOTIDE SEQUENCE</scope>
</reference>
<gene>
    <name evidence="3" type="ORF">CHILSU_LOCUS4185</name>
</gene>
<keyword evidence="1" id="KW-0732">Signal</keyword>
<dbReference type="SUPFAM" id="SSF100895">
    <property type="entry name" value="Kazal-type serine protease inhibitors"/>
    <property type="match status" value="2"/>
</dbReference>
<dbReference type="InterPro" id="IPR039016">
    <property type="entry name" value="RECK"/>
</dbReference>
<accession>A0ABN8B038</accession>
<sequence>MASALIEGWRFSWARRWWTTSLILTALMFTYANTQDISMCCTKADGTCRSVCEKMSLVANTDNDMHEERIKNIYKFCTPSPQLVDFWICMNNTIEEVVEEVGWWGRACCELGNSPGCREACSGAQNEQALVTSAACRHSDEIAFFDCVHSQRAAQWCCSQTQYLNCHEACHKALWKIGNARIDTAALERALDVCEQSPPLLRCLRNMTASSVHTDTSKYLPCCHESSRTSCRSACEAVLRRTGEPNEISDTLTAACGAPSLSDGLWQCFLRKDEPTDNKDIIPHDVAKLHCCQKAKTTNCRKLCFETFNTGWQNNWQKFYSDCLGDPQENDLTECIEEVEAPCSLGCAGLTYCSQLNNRPTTLFRSCTAQADLEAHLAVAEQKGSRSITVSGLVVPLKNLSQCPTDIWKSVACPLHVKPCTAKGHSSLLCAEECTRLVSECIEWSRAAPQLSAAALCARLTPRDPTAPCVQLSQYTAPSECYARSLYSARSRLVAECIELSAAALCARLTPRDPTAPCVQLSQYTAPSPEPPLLSAREAVTSPCAGSPCNATQICVPNRSCLHSNCKRYTCLDGCRIGEGSAYVVSMGSWVRVPMASGSRKACFKVCRCGPRGLANCQPLPCVELENCRLHDRIVPHGSRYWVECNECVCAGGERICSARACGAGRARLPCACPPHHLPASAASRLYPNACLAKCAGATDADIEFGVSRVCGANGACGRLACARATNVCLSRLQAECPQYACVNTSHCNSQPQKTVCDTDGVTHPTPCHLALGGKRLAYWGPCLKYCSQRGTVCGVNGVTYISECAAWSDFVSVDYLGPCVAVGLITDLMEPMCQFDRIECPSLKKNGCQGFTPPGACCPRCGGGLRILYSKKQIDRALYGTNISATVINLHNLLKALERHVKIAECALRGYLTIESEIFVSVETLLDDPTDLQLEVCVLEAEKIADMINRESALISVDLGLSALSYALTVHTYATKAVSCVTASILTVMLANFSIYVLR</sequence>
<protein>
    <recommendedName>
        <fullName evidence="2">Kazal-like domain-containing protein</fullName>
    </recommendedName>
</protein>
<feature type="chain" id="PRO_5045665563" description="Kazal-like domain-containing protein" evidence="1">
    <location>
        <begin position="35"/>
        <end position="1000"/>
    </location>
</feature>